<dbReference type="GO" id="GO:0008855">
    <property type="term" value="F:exodeoxyribonuclease VII activity"/>
    <property type="evidence" value="ECO:0007669"/>
    <property type="project" value="UniProtKB-UniRule"/>
</dbReference>
<dbReference type="AlphaFoldDB" id="A0A6S6RA27"/>
<dbReference type="SUPFAM" id="SSF116842">
    <property type="entry name" value="XseB-like"/>
    <property type="match status" value="1"/>
</dbReference>
<dbReference type="KEGG" id="acel:acsn021_32800"/>
<dbReference type="InterPro" id="IPR003761">
    <property type="entry name" value="Exonuc_VII_S"/>
</dbReference>
<evidence type="ECO:0000256" key="6">
    <source>
        <dbReference type="HAMAP-Rule" id="MF_00337"/>
    </source>
</evidence>
<dbReference type="HAMAP" id="MF_00337">
    <property type="entry name" value="Exonuc_7_S"/>
    <property type="match status" value="1"/>
</dbReference>
<evidence type="ECO:0000256" key="1">
    <source>
        <dbReference type="ARBA" id="ARBA00009998"/>
    </source>
</evidence>
<organism evidence="7 8">
    <name type="scientific">Anaerocolumna cellulosilytica</name>
    <dbReference type="NCBI Taxonomy" id="433286"/>
    <lineage>
        <taxon>Bacteria</taxon>
        <taxon>Bacillati</taxon>
        <taxon>Bacillota</taxon>
        <taxon>Clostridia</taxon>
        <taxon>Lachnospirales</taxon>
        <taxon>Lachnospiraceae</taxon>
        <taxon>Anaerocolumna</taxon>
    </lineage>
</organism>
<proteinExistence type="inferred from homology"/>
<keyword evidence="8" id="KW-1185">Reference proteome</keyword>
<protein>
    <recommendedName>
        <fullName evidence="6">Exodeoxyribonuclease 7 small subunit</fullName>
        <ecNumber evidence="6">3.1.11.6</ecNumber>
    </recommendedName>
    <alternativeName>
        <fullName evidence="6">Exodeoxyribonuclease VII small subunit</fullName>
        <shortName evidence="6">Exonuclease VII small subunit</shortName>
    </alternativeName>
</protein>
<dbReference type="RefSeq" id="WP_184093492.1">
    <property type="nucleotide sequence ID" value="NZ_AP023367.1"/>
</dbReference>
<dbReference type="InterPro" id="IPR037004">
    <property type="entry name" value="Exonuc_VII_ssu_sf"/>
</dbReference>
<evidence type="ECO:0000256" key="3">
    <source>
        <dbReference type="ARBA" id="ARBA00022722"/>
    </source>
</evidence>
<comment type="function">
    <text evidence="6">Bidirectionally degrades single-stranded DNA into large acid-insoluble oligonucleotides, which are then degraded further into small acid-soluble oligonucleotides.</text>
</comment>
<dbReference type="Gene3D" id="1.10.287.1040">
    <property type="entry name" value="Exonuclease VII, small subunit"/>
    <property type="match status" value="1"/>
</dbReference>
<keyword evidence="5 6" id="KW-0269">Exonuclease</keyword>
<dbReference type="GO" id="GO:0006308">
    <property type="term" value="P:DNA catabolic process"/>
    <property type="evidence" value="ECO:0007669"/>
    <property type="project" value="UniProtKB-UniRule"/>
</dbReference>
<gene>
    <name evidence="6" type="primary">xseB</name>
    <name evidence="7" type="ORF">acsn021_32800</name>
</gene>
<dbReference type="Pfam" id="PF02609">
    <property type="entry name" value="Exonuc_VII_S"/>
    <property type="match status" value="1"/>
</dbReference>
<evidence type="ECO:0000256" key="4">
    <source>
        <dbReference type="ARBA" id="ARBA00022801"/>
    </source>
</evidence>
<comment type="subcellular location">
    <subcellularLocation>
        <location evidence="6">Cytoplasm</location>
    </subcellularLocation>
</comment>
<evidence type="ECO:0000313" key="7">
    <source>
        <dbReference type="EMBL" id="BCJ95711.1"/>
    </source>
</evidence>
<dbReference type="Proteomes" id="UP000515561">
    <property type="component" value="Chromosome"/>
</dbReference>
<name>A0A6S6RA27_9FIRM</name>
<reference evidence="7 8" key="1">
    <citation type="journal article" date="2016" name="Int. J. Syst. Evol. Microbiol.">
        <title>Descriptions of Anaerotaenia torta gen. nov., sp. nov. and Anaerocolumna cellulosilytica gen. nov., sp. nov. isolated from a methanogenic reactor of cattle waste.</title>
        <authorList>
            <person name="Uek A."/>
            <person name="Ohtaki Y."/>
            <person name="Kaku N."/>
            <person name="Ueki K."/>
        </authorList>
    </citation>
    <scope>NUCLEOTIDE SEQUENCE [LARGE SCALE GENOMIC DNA]</scope>
    <source>
        <strain evidence="7 8">SN021</strain>
    </source>
</reference>
<dbReference type="NCBIfam" id="TIGR01280">
    <property type="entry name" value="xseB"/>
    <property type="match status" value="1"/>
</dbReference>
<dbReference type="GO" id="GO:0009318">
    <property type="term" value="C:exodeoxyribonuclease VII complex"/>
    <property type="evidence" value="ECO:0007669"/>
    <property type="project" value="UniProtKB-UniRule"/>
</dbReference>
<evidence type="ECO:0000256" key="5">
    <source>
        <dbReference type="ARBA" id="ARBA00022839"/>
    </source>
</evidence>
<keyword evidence="2 6" id="KW-0963">Cytoplasm</keyword>
<comment type="similarity">
    <text evidence="1 6">Belongs to the XseB family.</text>
</comment>
<dbReference type="PIRSF" id="PIRSF006488">
    <property type="entry name" value="Exonuc_VII_S"/>
    <property type="match status" value="1"/>
</dbReference>
<dbReference type="PANTHER" id="PTHR34137:SF1">
    <property type="entry name" value="EXODEOXYRIBONUCLEASE 7 SMALL SUBUNIT"/>
    <property type="match status" value="1"/>
</dbReference>
<dbReference type="EC" id="3.1.11.6" evidence="6"/>
<accession>A0A6S6RA27</accession>
<evidence type="ECO:0000256" key="2">
    <source>
        <dbReference type="ARBA" id="ARBA00022490"/>
    </source>
</evidence>
<evidence type="ECO:0000313" key="8">
    <source>
        <dbReference type="Proteomes" id="UP000515561"/>
    </source>
</evidence>
<keyword evidence="3 6" id="KW-0540">Nuclease</keyword>
<keyword evidence="4 6" id="KW-0378">Hydrolase</keyword>
<sequence length="65" mass="7628">MKEEKTLETAFQELNEIILKLEQEDISLESSFELYQEGMKLLKYCNSSIDKVEKQLIVLSEKAEE</sequence>
<dbReference type="EMBL" id="AP023367">
    <property type="protein sequence ID" value="BCJ95711.1"/>
    <property type="molecule type" value="Genomic_DNA"/>
</dbReference>
<dbReference type="GO" id="GO:0005829">
    <property type="term" value="C:cytosol"/>
    <property type="evidence" value="ECO:0007669"/>
    <property type="project" value="TreeGrafter"/>
</dbReference>
<dbReference type="PANTHER" id="PTHR34137">
    <property type="entry name" value="EXODEOXYRIBONUCLEASE 7 SMALL SUBUNIT"/>
    <property type="match status" value="1"/>
</dbReference>
<comment type="catalytic activity">
    <reaction evidence="6">
        <text>Exonucleolytic cleavage in either 5'- to 3'- or 3'- to 5'-direction to yield nucleoside 5'-phosphates.</text>
        <dbReference type="EC" id="3.1.11.6"/>
    </reaction>
</comment>
<comment type="subunit">
    <text evidence="6">Heterooligomer composed of large and small subunits.</text>
</comment>